<protein>
    <submittedName>
        <fullName evidence="2">Uncharacterized protein</fullName>
    </submittedName>
</protein>
<proteinExistence type="predicted"/>
<dbReference type="VEuPathDB" id="AmoebaDB:KM1_310780"/>
<evidence type="ECO:0000256" key="1">
    <source>
        <dbReference type="SAM" id="Coils"/>
    </source>
</evidence>
<dbReference type="VEuPathDB" id="AmoebaDB:EHI_012070"/>
<keyword evidence="1" id="KW-0175">Coiled coil</keyword>
<reference evidence="2 3" key="1">
    <citation type="submission" date="2016-05" db="EMBL/GenBank/DDBJ databases">
        <title>First whole genome sequencing of Entamoeba histolytica HM1:IMSS-clone-6.</title>
        <authorList>
            <person name="Mukherjee Avik.K."/>
            <person name="Izumyama S."/>
            <person name="Nakada-Tsukui K."/>
            <person name="Nozaki T."/>
        </authorList>
    </citation>
    <scope>NUCLEOTIDE SEQUENCE [LARGE SCALE GENOMIC DNA]</scope>
    <source>
        <strain evidence="2 3">HM1:IMSS clone 6</strain>
    </source>
</reference>
<dbReference type="AlphaFoldDB" id="A0A5K1UEU3"/>
<dbReference type="Proteomes" id="UP000078387">
    <property type="component" value="Unassembled WGS sequence"/>
</dbReference>
<accession>A0A5K1UEU3</accession>
<comment type="caution">
    <text evidence="2">The sequence shown here is derived from an EMBL/GenBank/DDBJ whole genome shotgun (WGS) entry which is preliminary data.</text>
</comment>
<name>A0A5K1UEU3_ENTHI</name>
<evidence type="ECO:0000313" key="3">
    <source>
        <dbReference type="Proteomes" id="UP000078387"/>
    </source>
</evidence>
<sequence length="226" mass="26025">MSCIQEFIKKNIEGQNGTVTYMDIILKFENTTAKQAQNELKQYQKQHKIESWEVGIEENEKEWHITNNGECYMLYNNDFKEELNQSMTNYFKSGKSEAVIAPKVITTTHTFKSDLLNKEKPKEVEKKIVNSIIKVSEIPETKKPQQPDTLKKENDIITSGKSQKKLTAFFNVSKKSETNSQINSTTSSKKSKVSLDNFFKVKAKPIEQKTKKRTLKPISSDDEESN</sequence>
<dbReference type="OMA" id="ENENEWH"/>
<gene>
    <name evidence="2" type="ORF">CL6EHI_012070</name>
</gene>
<evidence type="ECO:0000313" key="2">
    <source>
        <dbReference type="EMBL" id="GAT91894.1"/>
    </source>
</evidence>
<dbReference type="VEuPathDB" id="AmoebaDB:EHI5A_250640"/>
<dbReference type="EMBL" id="BDEQ01000001">
    <property type="protein sequence ID" value="GAT91894.1"/>
    <property type="molecule type" value="Genomic_DNA"/>
</dbReference>
<organism evidence="2 3">
    <name type="scientific">Entamoeba histolytica</name>
    <dbReference type="NCBI Taxonomy" id="5759"/>
    <lineage>
        <taxon>Eukaryota</taxon>
        <taxon>Amoebozoa</taxon>
        <taxon>Evosea</taxon>
        <taxon>Archamoebae</taxon>
        <taxon>Mastigamoebida</taxon>
        <taxon>Entamoebidae</taxon>
        <taxon>Entamoeba</taxon>
    </lineage>
</organism>
<dbReference type="VEuPathDB" id="AmoebaDB:EHI7A_201930"/>
<feature type="coiled-coil region" evidence="1">
    <location>
        <begin position="26"/>
        <end position="53"/>
    </location>
</feature>